<sequence>MKSSNIKIVLLIILASAVILLFFFISINIYLNKYIQKSQIKSNKDILRLKIINKHCGLIYNELLISEKNTSLIFTYSKQANELSNELEKYLWLINNKNLNNFRLFWACKKIFEFKKLEKNINNFINKFEVEFDWLLMQVSQFSNNLFKNKKILSLISEFVETKKFIRINYFKNEINSLYSQLNFIESEHTNFKHKNEEILFINKKIKFLINEINWCDEYEKFLFESLKTEADKLLKEVIPSSKIYILLNNFKKTLENKKTDFKEQHLSKLKDISANLVKNLNEIKLMLYIEKRAKKIVEQINWFEVYKEAKENISLFLYKIKHENINIDKKFIKKIDSDFKVIKNINLYLKENSLSFSDRLLNIKKAFKHINEIKIVLDSFSDE</sequence>
<proteinExistence type="predicted"/>
<keyword evidence="3" id="KW-1185">Reference proteome</keyword>
<reference evidence="2" key="1">
    <citation type="submission" date="2023-05" db="EMBL/GenBank/DDBJ databases">
        <title>Mycoplasma phocimorsus sp. nov., isolated from Scandinavian patients with seal finger or septic arthritis after contact with seals.</title>
        <authorList>
            <person name="Skafte-Holm A."/>
            <person name="Pedersen T.R."/>
            <person name="Froelund M."/>
            <person name="Stegger M."/>
            <person name="Qvortrup K."/>
            <person name="Michaels D.L."/>
            <person name="Brown D.R."/>
            <person name="Jensen J.S."/>
        </authorList>
    </citation>
    <scope>NUCLEOTIDE SEQUENCE</scope>
    <source>
        <strain evidence="2">M5725</strain>
    </source>
</reference>
<evidence type="ECO:0000313" key="3">
    <source>
        <dbReference type="Proteomes" id="UP001224428"/>
    </source>
</evidence>
<dbReference type="AlphaFoldDB" id="A0AAJ1PQW7"/>
<keyword evidence="1" id="KW-0812">Transmembrane</keyword>
<dbReference type="RefSeq" id="WP_283823615.1">
    <property type="nucleotide sequence ID" value="NZ_JASDAY010000022.1"/>
</dbReference>
<dbReference type="Proteomes" id="UP001224428">
    <property type="component" value="Unassembled WGS sequence"/>
</dbReference>
<evidence type="ECO:0000256" key="1">
    <source>
        <dbReference type="SAM" id="Phobius"/>
    </source>
</evidence>
<evidence type="ECO:0000313" key="2">
    <source>
        <dbReference type="EMBL" id="MDJ1645692.1"/>
    </source>
</evidence>
<comment type="caution">
    <text evidence="2">The sequence shown here is derived from an EMBL/GenBank/DDBJ whole genome shotgun (WGS) entry which is preliminary data.</text>
</comment>
<gene>
    <name evidence="2" type="ORF">QLQ80_01135</name>
</gene>
<protein>
    <submittedName>
        <fullName evidence="2">Uncharacterized protein</fullName>
    </submittedName>
</protein>
<name>A0AAJ1PQW7_9MOLU</name>
<keyword evidence="1" id="KW-0472">Membrane</keyword>
<dbReference type="EMBL" id="JASDDP010000011">
    <property type="protein sequence ID" value="MDJ1645692.1"/>
    <property type="molecule type" value="Genomic_DNA"/>
</dbReference>
<accession>A0AAJ1PQW7</accession>
<feature type="transmembrane region" description="Helical" evidence="1">
    <location>
        <begin position="6"/>
        <end position="31"/>
    </location>
</feature>
<organism evidence="2 3">
    <name type="scientific">Mycoplasma phocimorsus</name>
    <dbReference type="NCBI Taxonomy" id="3045839"/>
    <lineage>
        <taxon>Bacteria</taxon>
        <taxon>Bacillati</taxon>
        <taxon>Mycoplasmatota</taxon>
        <taxon>Mollicutes</taxon>
        <taxon>Mycoplasmataceae</taxon>
        <taxon>Mycoplasma</taxon>
    </lineage>
</organism>
<keyword evidence="1" id="KW-1133">Transmembrane helix</keyword>